<gene>
    <name evidence="1" type="ORF">H5410_061974</name>
</gene>
<dbReference type="Proteomes" id="UP000824120">
    <property type="component" value="Chromosome 12"/>
</dbReference>
<accession>A0A9J5WAU6</accession>
<protein>
    <submittedName>
        <fullName evidence="1">Uncharacterized protein</fullName>
    </submittedName>
</protein>
<evidence type="ECO:0000313" key="2">
    <source>
        <dbReference type="Proteomes" id="UP000824120"/>
    </source>
</evidence>
<name>A0A9J5WAU6_SOLCO</name>
<dbReference type="EMBL" id="JACXVP010000012">
    <property type="protein sequence ID" value="KAG5572208.1"/>
    <property type="molecule type" value="Genomic_DNA"/>
</dbReference>
<reference evidence="1 2" key="1">
    <citation type="submission" date="2020-09" db="EMBL/GenBank/DDBJ databases">
        <title>De no assembly of potato wild relative species, Solanum commersonii.</title>
        <authorList>
            <person name="Cho K."/>
        </authorList>
    </citation>
    <scope>NUCLEOTIDE SEQUENCE [LARGE SCALE GENOMIC DNA]</scope>
    <source>
        <strain evidence="1">LZ3.2</strain>
        <tissue evidence="1">Leaf</tissue>
    </source>
</reference>
<organism evidence="1 2">
    <name type="scientific">Solanum commersonii</name>
    <name type="common">Commerson's wild potato</name>
    <name type="synonym">Commerson's nightshade</name>
    <dbReference type="NCBI Taxonomy" id="4109"/>
    <lineage>
        <taxon>Eukaryota</taxon>
        <taxon>Viridiplantae</taxon>
        <taxon>Streptophyta</taxon>
        <taxon>Embryophyta</taxon>
        <taxon>Tracheophyta</taxon>
        <taxon>Spermatophyta</taxon>
        <taxon>Magnoliopsida</taxon>
        <taxon>eudicotyledons</taxon>
        <taxon>Gunneridae</taxon>
        <taxon>Pentapetalae</taxon>
        <taxon>asterids</taxon>
        <taxon>lamiids</taxon>
        <taxon>Solanales</taxon>
        <taxon>Solanaceae</taxon>
        <taxon>Solanoideae</taxon>
        <taxon>Solaneae</taxon>
        <taxon>Solanum</taxon>
    </lineage>
</organism>
<sequence>MVFLRLVMGLSAKVVDQIRSRVYQGSSKESQTRLDTFASVQRSSQENQFNKWLVTTRCKECTYCLCYFIWPRRSHAFMFVQLRALFKSSVLIEIET</sequence>
<dbReference type="AlphaFoldDB" id="A0A9J5WAU6"/>
<keyword evidence="2" id="KW-1185">Reference proteome</keyword>
<comment type="caution">
    <text evidence="1">The sequence shown here is derived from an EMBL/GenBank/DDBJ whole genome shotgun (WGS) entry which is preliminary data.</text>
</comment>
<evidence type="ECO:0000313" key="1">
    <source>
        <dbReference type="EMBL" id="KAG5572208.1"/>
    </source>
</evidence>
<proteinExistence type="predicted"/>